<evidence type="ECO:0000313" key="1">
    <source>
        <dbReference type="EMBL" id="KAL0631433.1"/>
    </source>
</evidence>
<dbReference type="EMBL" id="JBBBZM010000250">
    <property type="protein sequence ID" value="KAL0631433.1"/>
    <property type="molecule type" value="Genomic_DNA"/>
</dbReference>
<dbReference type="Proteomes" id="UP001447188">
    <property type="component" value="Unassembled WGS sequence"/>
</dbReference>
<reference evidence="1 2" key="1">
    <citation type="submission" date="2024-02" db="EMBL/GenBank/DDBJ databases">
        <title>Discinaceae phylogenomics.</title>
        <authorList>
            <person name="Dirks A.C."/>
            <person name="James T.Y."/>
        </authorList>
    </citation>
    <scope>NUCLEOTIDE SEQUENCE [LARGE SCALE GENOMIC DNA]</scope>
    <source>
        <strain evidence="1 2">ACD0624</strain>
    </source>
</reference>
<keyword evidence="2" id="KW-1185">Reference proteome</keyword>
<protein>
    <submittedName>
        <fullName evidence="1">Uncharacterized protein</fullName>
    </submittedName>
</protein>
<organism evidence="1 2">
    <name type="scientific">Discina gigas</name>
    <dbReference type="NCBI Taxonomy" id="1032678"/>
    <lineage>
        <taxon>Eukaryota</taxon>
        <taxon>Fungi</taxon>
        <taxon>Dikarya</taxon>
        <taxon>Ascomycota</taxon>
        <taxon>Pezizomycotina</taxon>
        <taxon>Pezizomycetes</taxon>
        <taxon>Pezizales</taxon>
        <taxon>Discinaceae</taxon>
        <taxon>Discina</taxon>
    </lineage>
</organism>
<evidence type="ECO:0000313" key="2">
    <source>
        <dbReference type="Proteomes" id="UP001447188"/>
    </source>
</evidence>
<proteinExistence type="predicted"/>
<sequence length="207" mass="23481">MSTGTQTETFDSLYSLLLSFRPPLLHPPKPKDTSLTDRISSLRLHPAIEAGLHILNYDLPSAHFLLRKMQSLPAQEGMFLHGVLHRIEGDYPNARAWYSDVSDTDIMAYVWGQKGEGTEGGKACGFVYDVEKLDQRVKQGVKGVRVEREQERLEEESKRELAMIMDYCRQRIGLDEWEDARGAYVENSEKIKTAGQGQTTGTETRTF</sequence>
<comment type="caution">
    <text evidence="1">The sequence shown here is derived from an EMBL/GenBank/DDBJ whole genome shotgun (WGS) entry which is preliminary data.</text>
</comment>
<accession>A0ABR3G6I7</accession>
<gene>
    <name evidence="1" type="ORF">Q9L58_009696</name>
</gene>
<name>A0ABR3G6I7_9PEZI</name>